<feature type="transmembrane region" description="Helical" evidence="1">
    <location>
        <begin position="251"/>
        <end position="267"/>
    </location>
</feature>
<organism evidence="3 4">
    <name type="scientific">Anaerobacterium chartisolvens</name>
    <dbReference type="NCBI Taxonomy" id="1297424"/>
    <lineage>
        <taxon>Bacteria</taxon>
        <taxon>Bacillati</taxon>
        <taxon>Bacillota</taxon>
        <taxon>Clostridia</taxon>
        <taxon>Eubacteriales</taxon>
        <taxon>Oscillospiraceae</taxon>
        <taxon>Anaerobacterium</taxon>
    </lineage>
</organism>
<evidence type="ECO:0000313" key="3">
    <source>
        <dbReference type="EMBL" id="RCX18737.1"/>
    </source>
</evidence>
<comment type="caution">
    <text evidence="3">The sequence shown here is derived from an EMBL/GenBank/DDBJ whole genome shotgun (WGS) entry which is preliminary data.</text>
</comment>
<keyword evidence="1" id="KW-0472">Membrane</keyword>
<proteinExistence type="predicted"/>
<protein>
    <recommendedName>
        <fullName evidence="2">PDZ domain-containing protein</fullName>
    </recommendedName>
</protein>
<feature type="transmembrane region" description="Helical" evidence="1">
    <location>
        <begin position="6"/>
        <end position="35"/>
    </location>
</feature>
<evidence type="ECO:0000256" key="1">
    <source>
        <dbReference type="SAM" id="Phobius"/>
    </source>
</evidence>
<keyword evidence="1" id="KW-0812">Transmembrane</keyword>
<dbReference type="SUPFAM" id="SSF50156">
    <property type="entry name" value="PDZ domain-like"/>
    <property type="match status" value="1"/>
</dbReference>
<dbReference type="Gene3D" id="2.30.42.10">
    <property type="match status" value="1"/>
</dbReference>
<evidence type="ECO:0000259" key="2">
    <source>
        <dbReference type="PROSITE" id="PS50106"/>
    </source>
</evidence>
<keyword evidence="1" id="KW-1133">Transmembrane helix</keyword>
<name>A0A369BE38_9FIRM</name>
<dbReference type="OrthoDB" id="198399at2"/>
<feature type="domain" description="PDZ" evidence="2">
    <location>
        <begin position="285"/>
        <end position="339"/>
    </location>
</feature>
<gene>
    <name evidence="3" type="ORF">DFR58_1046</name>
</gene>
<dbReference type="EMBL" id="QPJT01000004">
    <property type="protein sequence ID" value="RCX18737.1"/>
    <property type="molecule type" value="Genomic_DNA"/>
</dbReference>
<feature type="transmembrane region" description="Helical" evidence="1">
    <location>
        <begin position="134"/>
        <end position="152"/>
    </location>
</feature>
<dbReference type="PROSITE" id="PS50106">
    <property type="entry name" value="PDZ"/>
    <property type="match status" value="1"/>
</dbReference>
<accession>A0A369BE38</accession>
<evidence type="ECO:0000313" key="4">
    <source>
        <dbReference type="Proteomes" id="UP000253034"/>
    </source>
</evidence>
<dbReference type="InterPro" id="IPR041489">
    <property type="entry name" value="PDZ_6"/>
</dbReference>
<dbReference type="AlphaFoldDB" id="A0A369BE38"/>
<dbReference type="Pfam" id="PF17820">
    <property type="entry name" value="PDZ_6"/>
    <property type="match status" value="1"/>
</dbReference>
<dbReference type="Proteomes" id="UP000253034">
    <property type="component" value="Unassembled WGS sequence"/>
</dbReference>
<dbReference type="InterPro" id="IPR001478">
    <property type="entry name" value="PDZ"/>
</dbReference>
<dbReference type="InterPro" id="IPR036034">
    <property type="entry name" value="PDZ_sf"/>
</dbReference>
<keyword evidence="4" id="KW-1185">Reference proteome</keyword>
<reference evidence="3 4" key="1">
    <citation type="submission" date="2018-07" db="EMBL/GenBank/DDBJ databases">
        <title>Genomic Encyclopedia of Type Strains, Phase IV (KMG-IV): sequencing the most valuable type-strain genomes for metagenomic binning, comparative biology and taxonomic classification.</title>
        <authorList>
            <person name="Goeker M."/>
        </authorList>
    </citation>
    <scope>NUCLEOTIDE SEQUENCE [LARGE SCALE GENOMIC DNA]</scope>
    <source>
        <strain evidence="3 4">DSM 27016</strain>
    </source>
</reference>
<feature type="transmembrane region" description="Helical" evidence="1">
    <location>
        <begin position="65"/>
        <end position="86"/>
    </location>
</feature>
<dbReference type="RefSeq" id="WP_114296591.1">
    <property type="nucleotide sequence ID" value="NZ_QPJT01000004.1"/>
</dbReference>
<feature type="transmembrane region" description="Helical" evidence="1">
    <location>
        <begin position="213"/>
        <end position="231"/>
    </location>
</feature>
<feature type="transmembrane region" description="Helical" evidence="1">
    <location>
        <begin position="106"/>
        <end position="127"/>
    </location>
</feature>
<sequence>MALLEIASAIAAQLASSFLLNFIFLVVYAMLVYVIRDQYEKYKMLEDGRFVKPVGTVRDLVKESVLFGAVAGFIASFFSVVGGITVDSRSYEYMVLILIILRLINIRYLCIAYAGGILALINTVLGFKSSDASSILALIAILHIVESAMIYASPGKYTIPVLIKHKSGIVGAFFTQRFWPVPVVLLTFLPGATGQSLLDIIAGGGWMPFKPEAAGAASSLGLGCIAAVLGYSDVCITKEPDKKSRETAGRLLIYSIILLIVAWASVYLHVFKIIGAVFAIAGHEGIIIYGKHREKNGRPLFETVRRGVKVFDIPVGSHAHRMGMKRGDVILSVNGKDVQTEEGIAGALMEFPTFIWVDAVDADGNKKYYEYRCFPNGADNLEIMTVPREERITYNIDYFEDMSVLKNMVQRFKGTGRPL</sequence>